<dbReference type="Gene3D" id="2.60.40.1220">
    <property type="match status" value="1"/>
</dbReference>
<sequence length="954" mass="101537">MDKKKALKIVAASTVAASAFVSAAPASQAAAVTTTSASKAVKVAEGEAIKLQNLYNAKKLTTKKISVKAATAAADKAMKEVKKLAKGKVKTGLETRLKSVASMIGYAERFNMALDHAATLSTATKKAQDDMKKFDLVTAKKDAAALATSLKAFEKFVVKGSIYGEGTRAQMTAMFATPAKKAAKDLADMIKKEEDKAEASDVQKATTAVEALEKAVKELKDDASVATAEKLATDAKEALKAVDTKKAKEELTTRIATAEKAVADFKKASEEVMKLEKAVKELKDEATVKAAEELVVAVKKVVEAVKSEDAKKVLMERVAKAEKMIADKKEELSAPKVEKVSAVNGKTITVTFSKALDAKTLKNETGDVITLVPNSDAASPGTVSQELSADGKTLTFKAKNHFKGDYTVKVPFEMVKAMSGQYVNPVNQKVSVNDTAAPELKSVKATVKSVSDKVKTITLTFDEDVKSIDTVKIGNDNYSPSIDGNTATITVGDLDASKKYDVTVVNAADETGNMKDIQTASLMIAVDNVAPSITNVEPVGENKFKVTVDKALKTPLTLSAKVGTFTANIVSDVTNTENPKEYIVTLNSSYLYKNGNTETVNLTVAKDALEDAIGNKNATDITKTVTLNKDVTAPTVNKVETVARDGEVKSFVVTFNEEVTTVTTDKVYVVDSKGEILSLSKVASNVELNSTDKKKVVFTLASGLASDKYSFDLAEGFVTDTSLSKNKSAKYSFMVDVTKPGKPVDTTFTIKDAKATNNVITVDFDAKVKATGTGSALNPASYLVNGVALPSDSEIKFVKNEGVTDQKKVEIHLPKGFVKNSDAKAVFRVTGVQTLDNKVSNPFTSLVDIIDNTAPEAKSFVATDLTELTITYSEAIKLKEKAEGKGNGIEDELQLFDSKGAKVDFVNPKVEGNKLILKVSDASMVAKLKTTTPTVSDILDVAGNDQAVGIVLSK</sequence>
<dbReference type="eggNOG" id="ENOG5032UKG">
    <property type="taxonomic scope" value="Bacteria"/>
</dbReference>
<keyword evidence="5" id="KW-1185">Reference proteome</keyword>
<evidence type="ECO:0000313" key="5">
    <source>
        <dbReference type="Proteomes" id="UP000004080"/>
    </source>
</evidence>
<comment type="caution">
    <text evidence="4">The sequence shown here is derived from an EMBL/GenBank/DDBJ whole genome shotgun (WGS) entry which is preliminary data.</text>
</comment>
<dbReference type="RefSeq" id="WP_007201424.1">
    <property type="nucleotide sequence ID" value="NZ_AKKV01000022.1"/>
</dbReference>
<protein>
    <submittedName>
        <fullName evidence="4">Surface layer (S-layer) glycoprotein</fullName>
    </submittedName>
</protein>
<name>I8UH75_9BACL</name>
<feature type="chain" id="PRO_5039141379" evidence="3">
    <location>
        <begin position="24"/>
        <end position="954"/>
    </location>
</feature>
<feature type="signal peptide" evidence="3">
    <location>
        <begin position="1"/>
        <end position="23"/>
    </location>
</feature>
<dbReference type="InterPro" id="IPR014755">
    <property type="entry name" value="Cu-Rt/internalin_Ig-like"/>
</dbReference>
<evidence type="ECO:0000256" key="1">
    <source>
        <dbReference type="ARBA" id="ARBA00022729"/>
    </source>
</evidence>
<evidence type="ECO:0000313" key="4">
    <source>
        <dbReference type="EMBL" id="EIT86255.1"/>
    </source>
</evidence>
<reference evidence="4 5" key="1">
    <citation type="journal article" date="2012" name="J. Bacteriol.">
        <title>Genome of Bacillus macauensis ZFHKF-1, a Long-Chain-Forming Bacterium.</title>
        <authorList>
            <person name="Cai L."/>
            <person name="Zhang T."/>
        </authorList>
    </citation>
    <scope>NUCLEOTIDE SEQUENCE [LARGE SCALE GENOMIC DNA]</scope>
    <source>
        <strain evidence="4 5">ZFHKF-1</strain>
    </source>
</reference>
<proteinExistence type="predicted"/>
<dbReference type="Proteomes" id="UP000004080">
    <property type="component" value="Unassembled WGS sequence"/>
</dbReference>
<keyword evidence="1 3" id="KW-0732">Signal</keyword>
<gene>
    <name evidence="4" type="ORF">A374_06636</name>
</gene>
<dbReference type="OrthoDB" id="2440872at2"/>
<organism evidence="4 5">
    <name type="scientific">Fictibacillus macauensis ZFHKF-1</name>
    <dbReference type="NCBI Taxonomy" id="1196324"/>
    <lineage>
        <taxon>Bacteria</taxon>
        <taxon>Bacillati</taxon>
        <taxon>Bacillota</taxon>
        <taxon>Bacilli</taxon>
        <taxon>Bacillales</taxon>
        <taxon>Fictibacillaceae</taxon>
        <taxon>Fictibacillus</taxon>
    </lineage>
</organism>
<dbReference type="EMBL" id="AKKV01000022">
    <property type="protein sequence ID" value="EIT86255.1"/>
    <property type="molecule type" value="Genomic_DNA"/>
</dbReference>
<evidence type="ECO:0000256" key="3">
    <source>
        <dbReference type="SAM" id="SignalP"/>
    </source>
</evidence>
<evidence type="ECO:0000256" key="2">
    <source>
        <dbReference type="SAM" id="Coils"/>
    </source>
</evidence>
<accession>I8UH75</accession>
<dbReference type="PATRIC" id="fig|1196324.3.peg.1353"/>
<feature type="coiled-coil region" evidence="2">
    <location>
        <begin position="202"/>
        <end position="331"/>
    </location>
</feature>
<keyword evidence="2" id="KW-0175">Coiled coil</keyword>
<dbReference type="AlphaFoldDB" id="I8UH75"/>